<organism evidence="1 2">
    <name type="scientific">Streptomyces phage Thestral</name>
    <dbReference type="NCBI Taxonomy" id="2301715"/>
    <lineage>
        <taxon>Viruses</taxon>
        <taxon>Duplodnaviria</taxon>
        <taxon>Heunggongvirae</taxon>
        <taxon>Uroviricota</taxon>
        <taxon>Caudoviricetes</taxon>
        <taxon>Arquatrovirinae</taxon>
        <taxon>Caelumvirus</taxon>
        <taxon>Caelumvirus thestral</taxon>
    </lineage>
</organism>
<protein>
    <submittedName>
        <fullName evidence="1">Uncharacterized protein</fullName>
    </submittedName>
</protein>
<dbReference type="KEGG" id="vg:64471764"/>
<sequence>MKLIEITNAYETAEQATVDWSVLELKPVTDGARSASYSFARDYSGVVEREDMEQELLVAFALRPRMVREVIAEADNPAGVLSYRGYRILRDLFKTQATHQRKHTSYEVALDVVGAGA</sequence>
<dbReference type="RefSeq" id="YP_010055829.1">
    <property type="nucleotide sequence ID" value="NC_054670.1"/>
</dbReference>
<evidence type="ECO:0000313" key="1">
    <source>
        <dbReference type="EMBL" id="AXQ65242.1"/>
    </source>
</evidence>
<accession>A0A385E317</accession>
<dbReference type="Proteomes" id="UP000264237">
    <property type="component" value="Segment"/>
</dbReference>
<keyword evidence="2" id="KW-1185">Reference proteome</keyword>
<evidence type="ECO:0000313" key="2">
    <source>
        <dbReference type="Proteomes" id="UP000264237"/>
    </source>
</evidence>
<reference evidence="2" key="1">
    <citation type="submission" date="2018-07" db="EMBL/GenBank/DDBJ databases">
        <authorList>
            <person name="Ceviker L.M."/>
            <person name="Benitez L.F."/>
            <person name="McCown C.A."/>
            <person name="Nayek S."/>
            <person name="Bhuiyan S."/>
            <person name="Hughes L.E."/>
            <person name="Garlena R.A."/>
            <person name="Russell D.A."/>
            <person name="Pope W.H."/>
            <person name="Jacobs-Sera D."/>
            <person name="Hatfull G.F."/>
        </authorList>
    </citation>
    <scope>NUCLEOTIDE SEQUENCE [LARGE SCALE GENOMIC DNA]</scope>
</reference>
<name>A0A385E317_9CAUD</name>
<proteinExistence type="predicted"/>
<dbReference type="GeneID" id="64471764"/>
<gene>
    <name evidence="1" type="primary">46</name>
    <name evidence="1" type="ORF">SEA_THESTRAL_46</name>
</gene>
<dbReference type="EMBL" id="MH651190">
    <property type="protein sequence ID" value="AXQ65242.1"/>
    <property type="molecule type" value="Genomic_DNA"/>
</dbReference>